<organism evidence="1 2">
    <name type="scientific">Bosea lupini</name>
    <dbReference type="NCBI Taxonomy" id="1036779"/>
    <lineage>
        <taxon>Bacteria</taxon>
        <taxon>Pseudomonadati</taxon>
        <taxon>Pseudomonadota</taxon>
        <taxon>Alphaproteobacteria</taxon>
        <taxon>Hyphomicrobiales</taxon>
        <taxon>Boseaceae</taxon>
        <taxon>Bosea</taxon>
    </lineage>
</organism>
<accession>A0A1H7HV30</accession>
<dbReference type="Proteomes" id="UP000199664">
    <property type="component" value="Unassembled WGS sequence"/>
</dbReference>
<gene>
    <name evidence="1" type="ORF">SAMN04515666_101742</name>
</gene>
<protein>
    <submittedName>
        <fullName evidence="1">Uncharacterized protein</fullName>
    </submittedName>
</protein>
<dbReference type="AlphaFoldDB" id="A0A1H7HV30"/>
<reference evidence="2" key="1">
    <citation type="submission" date="2016-10" db="EMBL/GenBank/DDBJ databases">
        <authorList>
            <person name="Varghese N."/>
            <person name="Submissions S."/>
        </authorList>
    </citation>
    <scope>NUCLEOTIDE SEQUENCE [LARGE SCALE GENOMIC DNA]</scope>
    <source>
        <strain evidence="2">LMG 26383,CCUG 61248,R- 45681</strain>
    </source>
</reference>
<evidence type="ECO:0000313" key="1">
    <source>
        <dbReference type="EMBL" id="SEK52970.1"/>
    </source>
</evidence>
<name>A0A1H7HV30_9HYPH</name>
<sequence length="143" mass="15792">MVSKGRLIGIMFGLFALVCLFATYDFSRGRTTDTDSPLIADVLTASRAKECGRDATEIAGKYFPVGMGRAEAEQLLAQTVIRAPKPWFWKPIDENSTQADGDSVEALRTIKITAFGNQLLRLYLGFENGKVHKLAAEVVCRFE</sequence>
<keyword evidence="2" id="KW-1185">Reference proteome</keyword>
<dbReference type="OrthoDB" id="8158857at2"/>
<dbReference type="RefSeq" id="WP_091829826.1">
    <property type="nucleotide sequence ID" value="NZ_FOAN01000001.1"/>
</dbReference>
<evidence type="ECO:0000313" key="2">
    <source>
        <dbReference type="Proteomes" id="UP000199664"/>
    </source>
</evidence>
<dbReference type="EMBL" id="FOAN01000001">
    <property type="protein sequence ID" value="SEK52970.1"/>
    <property type="molecule type" value="Genomic_DNA"/>
</dbReference>
<proteinExistence type="predicted"/>